<dbReference type="InterPro" id="IPR008808">
    <property type="entry name" value="Powdery_mildew-R_dom"/>
</dbReference>
<evidence type="ECO:0000256" key="2">
    <source>
        <dbReference type="ARBA" id="ARBA00022614"/>
    </source>
</evidence>
<keyword evidence="6" id="KW-0067">ATP-binding</keyword>
<keyword evidence="5" id="KW-0611">Plant defense</keyword>
<dbReference type="PANTHER" id="PTHR36766:SF3">
    <property type="entry name" value="RPW8 DOMAIN-CONTAINING PROTEIN"/>
    <property type="match status" value="1"/>
</dbReference>
<dbReference type="FunFam" id="3.40.50.300:FF:003793">
    <property type="entry name" value="Probable disease resistance protein At5g66900"/>
    <property type="match status" value="1"/>
</dbReference>
<sequence>MEMRVFGDRENALPINQGLSDFQWRVILLKKNEESVVELVVGAVGRASATELLRVTINEAKEVEVLAYHSVFKKLASTMEKMVPIIAQIESFQNVDELKTFKVIIDEALGLVRESGAQPWHSRSRYIKNIEEIHTEMLKFCEVEVPLILLMNQGQSTANLEDKVGGLSKRMDGLSVPVFRDLCSVPKLDKVLVGLDWPLMNLKKKLFRDSVDSLLVSAPPGCGKTTLVAQLCHDEEIKGHFSHIFFTVVSSTPNFRVIVQHLLQHNGYESVTFENNSQAAVAFKNLFGKLTEDGPILLVLDDVWQEADSLLNKFRIKLPGYKILVTSRFNLPSFDFTYSLEPLKYEHAKSLFIQCASLPHHTSPDEYEHLFQRILKRCNGFPIVIEVVGGSLKGQPLYLWKGLVESWSKGETILDNSHVVECLQPSFIALAPHLKECFMDMGSFLEYQKISASVLVDIWVELYGRGSSSSSYVCMMYLNDLASQNLLKLTPPWRNDHEYGFYNELFVTQHDILRELAIHQIELEANPIRKRLNLVIRGDNYPDWCLNQRQPIINVRLLSISTDDLFSSTWEEMDLFHFSSVEALVLNLSSSNYALPNFIATMKKLRVVIIINHGLDYAKLTNLSCLSSLPNLKRIRLERVSISFLDILQLQIGSLKKLSLVMCSFGETFYDTEETDVSKALPSLQEIDIDYCYDLDELPYWISEALSLVKLSITNCNKLFVLPEAIGNLSKLEMLRLSSCINLSELPETAARLNNLKFLDISHCLGLRRLPLEIGKLQKLKKISMRNCWRCELPYSVRNLEDLEVKCDEETEMVLWERLKPQMRNLRVHVEETEHNLNLLQML</sequence>
<dbReference type="Gene3D" id="1.10.8.430">
    <property type="entry name" value="Helical domain of apoptotic protease-activating factors"/>
    <property type="match status" value="1"/>
</dbReference>
<dbReference type="PANTHER" id="PTHR36766">
    <property type="entry name" value="PLANT BROAD-SPECTRUM MILDEW RESISTANCE PROTEIN RPW8"/>
    <property type="match status" value="1"/>
</dbReference>
<organism evidence="8 9">
    <name type="scientific">Brassica cretica</name>
    <name type="common">Mustard</name>
    <dbReference type="NCBI Taxonomy" id="69181"/>
    <lineage>
        <taxon>Eukaryota</taxon>
        <taxon>Viridiplantae</taxon>
        <taxon>Streptophyta</taxon>
        <taxon>Embryophyta</taxon>
        <taxon>Tracheophyta</taxon>
        <taxon>Spermatophyta</taxon>
        <taxon>Magnoliopsida</taxon>
        <taxon>eudicotyledons</taxon>
        <taxon>Gunneridae</taxon>
        <taxon>Pentapetalae</taxon>
        <taxon>rosids</taxon>
        <taxon>malvids</taxon>
        <taxon>Brassicales</taxon>
        <taxon>Brassicaceae</taxon>
        <taxon>Brassiceae</taxon>
        <taxon>Brassica</taxon>
    </lineage>
</organism>
<dbReference type="InterPro" id="IPR027417">
    <property type="entry name" value="P-loop_NTPase"/>
</dbReference>
<keyword evidence="3" id="KW-0677">Repeat</keyword>
<keyword evidence="4" id="KW-0547">Nucleotide-binding</keyword>
<proteinExistence type="inferred from homology"/>
<dbReference type="InterPro" id="IPR032675">
    <property type="entry name" value="LRR_dom_sf"/>
</dbReference>
<dbReference type="GO" id="GO:0043531">
    <property type="term" value="F:ADP binding"/>
    <property type="evidence" value="ECO:0007669"/>
    <property type="project" value="InterPro"/>
</dbReference>
<reference evidence="8" key="1">
    <citation type="submission" date="2019-12" db="EMBL/GenBank/DDBJ databases">
        <title>Genome sequencing and annotation of Brassica cretica.</title>
        <authorList>
            <person name="Studholme D.J."/>
            <person name="Sarris P."/>
        </authorList>
    </citation>
    <scope>NUCLEOTIDE SEQUENCE</scope>
    <source>
        <strain evidence="8">PFS-109/04</strain>
        <tissue evidence="8">Leaf</tissue>
    </source>
</reference>
<evidence type="ECO:0000256" key="1">
    <source>
        <dbReference type="ARBA" id="ARBA00008894"/>
    </source>
</evidence>
<dbReference type="PRINTS" id="PR00364">
    <property type="entry name" value="DISEASERSIST"/>
</dbReference>
<dbReference type="AlphaFoldDB" id="A0A8S9NCM9"/>
<dbReference type="Gene3D" id="3.80.10.10">
    <property type="entry name" value="Ribonuclease Inhibitor"/>
    <property type="match status" value="1"/>
</dbReference>
<protein>
    <recommendedName>
        <fullName evidence="7">RPW8 domain-containing protein</fullName>
    </recommendedName>
</protein>
<evidence type="ECO:0000256" key="6">
    <source>
        <dbReference type="ARBA" id="ARBA00022840"/>
    </source>
</evidence>
<comment type="similarity">
    <text evidence="1">Belongs to the disease resistance NB-LRR family.</text>
</comment>
<dbReference type="Pfam" id="PF23622">
    <property type="entry name" value="LRR_At1g61320_AtMIF1"/>
    <property type="match status" value="1"/>
</dbReference>
<dbReference type="Gene3D" id="3.40.50.300">
    <property type="entry name" value="P-loop containing nucleotide triphosphate hydrolases"/>
    <property type="match status" value="1"/>
</dbReference>
<evidence type="ECO:0000256" key="5">
    <source>
        <dbReference type="ARBA" id="ARBA00022821"/>
    </source>
</evidence>
<name>A0A8S9NCM9_BRACR</name>
<dbReference type="GO" id="GO:0005524">
    <property type="term" value="F:ATP binding"/>
    <property type="evidence" value="ECO:0007669"/>
    <property type="project" value="UniProtKB-KW"/>
</dbReference>
<dbReference type="Pfam" id="PF05659">
    <property type="entry name" value="RPW8"/>
    <property type="match status" value="1"/>
</dbReference>
<gene>
    <name evidence="8" type="ORF">F2Q69_00040247</name>
</gene>
<accession>A0A8S9NCM9</accession>
<evidence type="ECO:0000256" key="3">
    <source>
        <dbReference type="ARBA" id="ARBA00022737"/>
    </source>
</evidence>
<evidence type="ECO:0000256" key="4">
    <source>
        <dbReference type="ARBA" id="ARBA00022741"/>
    </source>
</evidence>
<dbReference type="FunFam" id="3.80.10.10:FF:001428">
    <property type="entry name" value="Probable disease resistance protein At5g04720"/>
    <property type="match status" value="1"/>
</dbReference>
<dbReference type="GO" id="GO:0006952">
    <property type="term" value="P:defense response"/>
    <property type="evidence" value="ECO:0007669"/>
    <property type="project" value="UniProtKB-KW"/>
</dbReference>
<keyword evidence="2" id="KW-0433">Leucine-rich repeat</keyword>
<dbReference type="SUPFAM" id="SSF52540">
    <property type="entry name" value="P-loop containing nucleoside triphosphate hydrolases"/>
    <property type="match status" value="1"/>
</dbReference>
<comment type="caution">
    <text evidence="8">The sequence shown here is derived from an EMBL/GenBank/DDBJ whole genome shotgun (WGS) entry which is preliminary data.</text>
</comment>
<dbReference type="InterPro" id="IPR002182">
    <property type="entry name" value="NB-ARC"/>
</dbReference>
<dbReference type="InterPro" id="IPR036388">
    <property type="entry name" value="WH-like_DNA-bd_sf"/>
</dbReference>
<evidence type="ECO:0000313" key="8">
    <source>
        <dbReference type="EMBL" id="KAF3499677.1"/>
    </source>
</evidence>
<dbReference type="InterPro" id="IPR042197">
    <property type="entry name" value="Apaf_helical"/>
</dbReference>
<dbReference type="InterPro" id="IPR055357">
    <property type="entry name" value="LRR_At1g61320_AtMIF1"/>
</dbReference>
<evidence type="ECO:0000313" key="9">
    <source>
        <dbReference type="Proteomes" id="UP000712600"/>
    </source>
</evidence>
<dbReference type="EMBL" id="QGKX02001621">
    <property type="protein sequence ID" value="KAF3499677.1"/>
    <property type="molecule type" value="Genomic_DNA"/>
</dbReference>
<dbReference type="SUPFAM" id="SSF52058">
    <property type="entry name" value="L domain-like"/>
    <property type="match status" value="1"/>
</dbReference>
<evidence type="ECO:0000259" key="7">
    <source>
        <dbReference type="PROSITE" id="PS51153"/>
    </source>
</evidence>
<dbReference type="Proteomes" id="UP000712600">
    <property type="component" value="Unassembled WGS sequence"/>
</dbReference>
<feature type="domain" description="RPW8" evidence="7">
    <location>
        <begin position="34"/>
        <end position="179"/>
    </location>
</feature>
<dbReference type="PROSITE" id="PS51153">
    <property type="entry name" value="RPW8"/>
    <property type="match status" value="1"/>
</dbReference>
<dbReference type="Pfam" id="PF00931">
    <property type="entry name" value="NB-ARC"/>
    <property type="match status" value="1"/>
</dbReference>
<dbReference type="Gene3D" id="1.10.10.10">
    <property type="entry name" value="Winged helix-like DNA-binding domain superfamily/Winged helix DNA-binding domain"/>
    <property type="match status" value="1"/>
</dbReference>